<gene>
    <name evidence="2" type="ORF">JYB87_11810</name>
</gene>
<protein>
    <submittedName>
        <fullName evidence="2">Uncharacterized protein</fullName>
    </submittedName>
</protein>
<evidence type="ECO:0000256" key="1">
    <source>
        <dbReference type="SAM" id="MobiDB-lite"/>
    </source>
</evidence>
<evidence type="ECO:0000313" key="2">
    <source>
        <dbReference type="EMBL" id="QSX32452.1"/>
    </source>
</evidence>
<sequence>MRFDSAALSDMLAGADPQRTILLANIEFPSGWIFAHTGVGEVFHNGQRYTGLGQMAEVSEFSEDSTTSAKQLTLTLYIDDSDIFASVMNQDPMNRAAEVYLASLDEHRRISAVELLYAGDIVNFSLAKNKPYAASIVISDWLEIWANPVNNSKYSDSSQQALHAGDTIFDQVEALAKGIDDTIAGKQIGTGSSGGSSGSRRRNQL</sequence>
<accession>A0ABX7QN54</accession>
<keyword evidence="3" id="KW-1185">Reference proteome</keyword>
<name>A0ABX7QN54_9GAMM</name>
<feature type="region of interest" description="Disordered" evidence="1">
    <location>
        <begin position="186"/>
        <end position="205"/>
    </location>
</feature>
<reference evidence="2 3" key="1">
    <citation type="submission" date="2021-03" db="EMBL/GenBank/DDBJ databases">
        <title>Novel species identification of genus Shewanella.</title>
        <authorList>
            <person name="Liu G."/>
            <person name="Zhang Q."/>
        </authorList>
    </citation>
    <scope>NUCLEOTIDE SEQUENCE [LARGE SCALE GENOMIC DNA]</scope>
    <source>
        <strain evidence="2 3">FJAT-51800</strain>
    </source>
</reference>
<dbReference type="Proteomes" id="UP000662770">
    <property type="component" value="Chromosome"/>
</dbReference>
<proteinExistence type="predicted"/>
<dbReference type="RefSeq" id="WP_207353696.1">
    <property type="nucleotide sequence ID" value="NZ_CP071503.1"/>
</dbReference>
<dbReference type="EMBL" id="CP071503">
    <property type="protein sequence ID" value="QSX32452.1"/>
    <property type="molecule type" value="Genomic_DNA"/>
</dbReference>
<organism evidence="2 3">
    <name type="scientific">Shewanella avicenniae</name>
    <dbReference type="NCBI Taxonomy" id="2814294"/>
    <lineage>
        <taxon>Bacteria</taxon>
        <taxon>Pseudomonadati</taxon>
        <taxon>Pseudomonadota</taxon>
        <taxon>Gammaproteobacteria</taxon>
        <taxon>Alteromonadales</taxon>
        <taxon>Shewanellaceae</taxon>
        <taxon>Shewanella</taxon>
    </lineage>
</organism>
<evidence type="ECO:0000313" key="3">
    <source>
        <dbReference type="Proteomes" id="UP000662770"/>
    </source>
</evidence>